<dbReference type="EMBL" id="BOOR01000066">
    <property type="protein sequence ID" value="GII58538.1"/>
    <property type="molecule type" value="Genomic_DNA"/>
</dbReference>
<organism evidence="2 3">
    <name type="scientific">Planotetraspora thailandica</name>
    <dbReference type="NCBI Taxonomy" id="487172"/>
    <lineage>
        <taxon>Bacteria</taxon>
        <taxon>Bacillati</taxon>
        <taxon>Actinomycetota</taxon>
        <taxon>Actinomycetes</taxon>
        <taxon>Streptosporangiales</taxon>
        <taxon>Streptosporangiaceae</taxon>
        <taxon>Planotetraspora</taxon>
    </lineage>
</organism>
<proteinExistence type="predicted"/>
<evidence type="ECO:0000313" key="2">
    <source>
        <dbReference type="EMBL" id="GII58538.1"/>
    </source>
</evidence>
<comment type="caution">
    <text evidence="2">The sequence shown here is derived from an EMBL/GenBank/DDBJ whole genome shotgun (WGS) entry which is preliminary data.</text>
</comment>
<reference evidence="2" key="1">
    <citation type="submission" date="2021-01" db="EMBL/GenBank/DDBJ databases">
        <title>Whole genome shotgun sequence of Planotetraspora thailandica NBRC 104271.</title>
        <authorList>
            <person name="Komaki H."/>
            <person name="Tamura T."/>
        </authorList>
    </citation>
    <scope>NUCLEOTIDE SEQUENCE</scope>
    <source>
        <strain evidence="2">NBRC 104271</strain>
    </source>
</reference>
<dbReference type="AlphaFoldDB" id="A0A8J3Y0E3"/>
<evidence type="ECO:0000313" key="3">
    <source>
        <dbReference type="Proteomes" id="UP000605992"/>
    </source>
</evidence>
<dbReference type="SUPFAM" id="SSF53474">
    <property type="entry name" value="alpha/beta-Hydrolases"/>
    <property type="match status" value="1"/>
</dbReference>
<dbReference type="Gene3D" id="3.40.50.1820">
    <property type="entry name" value="alpha/beta hydrolase"/>
    <property type="match status" value="1"/>
</dbReference>
<protein>
    <recommendedName>
        <fullName evidence="1">AB hydrolase-1 domain-containing protein</fullName>
    </recommendedName>
</protein>
<dbReference type="GO" id="GO:0016020">
    <property type="term" value="C:membrane"/>
    <property type="evidence" value="ECO:0007669"/>
    <property type="project" value="TreeGrafter"/>
</dbReference>
<dbReference type="GO" id="GO:0003824">
    <property type="term" value="F:catalytic activity"/>
    <property type="evidence" value="ECO:0007669"/>
    <property type="project" value="UniProtKB-ARBA"/>
</dbReference>
<name>A0A8J3Y0E3_9ACTN</name>
<dbReference type="Pfam" id="PF00561">
    <property type="entry name" value="Abhydrolase_1"/>
    <property type="match status" value="1"/>
</dbReference>
<evidence type="ECO:0000259" key="1">
    <source>
        <dbReference type="Pfam" id="PF00561"/>
    </source>
</evidence>
<sequence>MDRGMRSRGIIAKTLAGLVVGAIAGAAASALYQARGTRRDRRRFPPPGRMVDVGGRRIHLWTAGTGSPTVVIVPGLGEPGLNWAALLPDLAAESSVVLYDRAGLGWSDPFPWSGSALGAARDLRKALDGAGIAPPYVVVGHSAGGYIARLFAAEHPDVVAAVVLVDSSHPEQVHGLPRARTTMARQIVRWRLTPLGLRRLAFDAGWSERVRREAEARLLPSELVPTRIAFDLSDRVRRAELREMAASVTVSPVQVRRRAADLGAVPLTVISSNPDEPPSTDAEAVAEHRRFYSVWSPLQADLLRLSSNAVHVVAEHAGHQVHRYRPDLVVESILDHVRRNQAEAQTSS</sequence>
<dbReference type="PRINTS" id="PR00111">
    <property type="entry name" value="ABHYDROLASE"/>
</dbReference>
<gene>
    <name evidence="2" type="ORF">Pth03_69270</name>
</gene>
<dbReference type="PANTHER" id="PTHR43798">
    <property type="entry name" value="MONOACYLGLYCEROL LIPASE"/>
    <property type="match status" value="1"/>
</dbReference>
<keyword evidence="3" id="KW-1185">Reference proteome</keyword>
<feature type="domain" description="AB hydrolase-1" evidence="1">
    <location>
        <begin position="68"/>
        <end position="192"/>
    </location>
</feature>
<dbReference type="PANTHER" id="PTHR43798:SF33">
    <property type="entry name" value="HYDROLASE, PUTATIVE (AFU_ORTHOLOGUE AFUA_2G14860)-RELATED"/>
    <property type="match status" value="1"/>
</dbReference>
<dbReference type="Proteomes" id="UP000605992">
    <property type="component" value="Unassembled WGS sequence"/>
</dbReference>
<dbReference type="InterPro" id="IPR050266">
    <property type="entry name" value="AB_hydrolase_sf"/>
</dbReference>
<dbReference type="InterPro" id="IPR029058">
    <property type="entry name" value="AB_hydrolase_fold"/>
</dbReference>
<dbReference type="InterPro" id="IPR000073">
    <property type="entry name" value="AB_hydrolase_1"/>
</dbReference>
<accession>A0A8J3Y0E3</accession>